<dbReference type="PROSITE" id="PS52040">
    <property type="entry name" value="TOPO_IIA"/>
    <property type="match status" value="1"/>
</dbReference>
<evidence type="ECO:0000256" key="1">
    <source>
        <dbReference type="ARBA" id="ARBA00000185"/>
    </source>
</evidence>
<evidence type="ECO:0000256" key="2">
    <source>
        <dbReference type="ARBA" id="ARBA00008263"/>
    </source>
</evidence>
<dbReference type="EC" id="5.6.2.2" evidence="3"/>
<comment type="catalytic activity">
    <reaction evidence="1 7">
        <text>ATP-dependent breakage, passage and rejoining of double-stranded DNA.</text>
        <dbReference type="EC" id="5.6.2.2"/>
    </reaction>
</comment>
<dbReference type="Gene3D" id="3.30.1360.40">
    <property type="match status" value="1"/>
</dbReference>
<evidence type="ECO:0000256" key="3">
    <source>
        <dbReference type="ARBA" id="ARBA00012895"/>
    </source>
</evidence>
<keyword evidence="11" id="KW-1185">Reference proteome</keyword>
<dbReference type="InterPro" id="IPR013760">
    <property type="entry name" value="Topo_IIA-like_dom_sf"/>
</dbReference>
<sequence length="880" mass="93898">MARRTTAPTLDDDFVENIIDIDVSDEMQQAFLEYSYSVIFSRALPDARDGLKPVQRRILYGMHELGLRPDRGHVKSSRIVGEVMGKYHPHGDTAIYDALVRQAQPFTMRLPLVDGHGNFGSLDDGPAASRYTEARMAPSALAMLASLDEDTVDFVPNYDEQLTQPGVLPAAFPNLLANGASGIAVGMATQMPPHNLVEVIGAARHLIAHPDCSLDDLMKFVPGPDLPCGGRIIGLEGIRDAYLTGRGSFKTRATCRVESVTARKKGIVVTELPYLVGPEKVRDKIKDLVQSKKLQGISDFKDLTDRKHGLRLVIEIKNGFNPDAVLEQLYKLTPMEDSFGINNVALVNGQPQTLGLKDLLRVYVDFRTDVVRRRSQFRLGKKEDRLHLVEGLLIAILDIDEVIQVIRTSDDAGIARARLMDVFELSEPQATYILDLQLRRLTKFSRIELENERDELLREIAELRELLGDEALLLRLVSTELADVAKQHGTPRRTVLLESAGTPATSATPLEVADDPCYVLMSSTGLLARTSDAGGLSNEGGRSKHDAVVAAVATTARGEVGLVTSTGRVVRLSALELPTLPPTNGAPSLSGGAPLAAYVELGKDEVPLTIMSLAPESRGLALGTAQGVVKRVTTDYPGNRKEWEAVSLKPGDRVVGAVELRTGDEHLCFVTTDAQLLHFPASVVRPQGRTAGGMAGIRLSPKASALWFGAIDPSAETVVVTGAGSAGALPGTETPSIKVTPLGEYPAKGRATGGVRCQRFLHGQDQLVLAWVGALPARASGPNGVAVPLPEATGKRDGSGLPAKGPIAGIGGPLPTESPVSAGAAAASSPTTSDAAGTAEGGEGLFDLPPNTGPTRERVVVDRDDYDPDSLDDVVQTSTE</sequence>
<dbReference type="SUPFAM" id="SSF56719">
    <property type="entry name" value="Type II DNA topoisomerase"/>
    <property type="match status" value="1"/>
</dbReference>
<gene>
    <name evidence="10" type="ORF">MHL29_05065</name>
</gene>
<dbReference type="Pfam" id="PF03989">
    <property type="entry name" value="DNA_gyraseA_C"/>
    <property type="match status" value="2"/>
</dbReference>
<comment type="similarity">
    <text evidence="2">Belongs to the type II topoisomerase GyrA/ParC subunit family.</text>
</comment>
<dbReference type="Proteomes" id="UP001521931">
    <property type="component" value="Unassembled WGS sequence"/>
</dbReference>
<reference evidence="10 11" key="1">
    <citation type="submission" date="2022-02" db="EMBL/GenBank/DDBJ databases">
        <title>Uncovering new skin microbiome diversity through culturing and metagenomics.</title>
        <authorList>
            <person name="Conlan S."/>
            <person name="Deming C."/>
            <person name="Nisc Comparative Sequencing Program N."/>
            <person name="Segre J.A."/>
        </authorList>
    </citation>
    <scope>NUCLEOTIDE SEQUENCE [LARGE SCALE GENOMIC DNA]</scope>
    <source>
        <strain evidence="10 11">ACRQZ</strain>
    </source>
</reference>
<feature type="region of interest" description="Disordered" evidence="8">
    <location>
        <begin position="786"/>
        <end position="880"/>
    </location>
</feature>
<evidence type="ECO:0000313" key="10">
    <source>
        <dbReference type="EMBL" id="MCG7321269.1"/>
    </source>
</evidence>
<dbReference type="InterPro" id="IPR013757">
    <property type="entry name" value="Topo_IIA_A_a_sf"/>
</dbReference>
<evidence type="ECO:0000256" key="5">
    <source>
        <dbReference type="ARBA" id="ARBA00023125"/>
    </source>
</evidence>
<dbReference type="PANTHER" id="PTHR43493:SF5">
    <property type="entry name" value="DNA GYRASE SUBUNIT A, CHLOROPLASTIC_MITOCHONDRIAL"/>
    <property type="match status" value="1"/>
</dbReference>
<keyword evidence="4 7" id="KW-0799">Topoisomerase</keyword>
<evidence type="ECO:0000313" key="11">
    <source>
        <dbReference type="Proteomes" id="UP001521931"/>
    </source>
</evidence>
<evidence type="ECO:0000256" key="4">
    <source>
        <dbReference type="ARBA" id="ARBA00023029"/>
    </source>
</evidence>
<organism evidence="10 11">
    <name type="scientific">Arsenicicoccus bolidensis</name>
    <dbReference type="NCBI Taxonomy" id="229480"/>
    <lineage>
        <taxon>Bacteria</taxon>
        <taxon>Bacillati</taxon>
        <taxon>Actinomycetota</taxon>
        <taxon>Actinomycetes</taxon>
        <taxon>Micrococcales</taxon>
        <taxon>Intrasporangiaceae</taxon>
        <taxon>Arsenicicoccus</taxon>
    </lineage>
</organism>
<dbReference type="EMBL" id="JAKRCV010000010">
    <property type="protein sequence ID" value="MCG7321269.1"/>
    <property type="molecule type" value="Genomic_DNA"/>
</dbReference>
<protein>
    <recommendedName>
        <fullName evidence="3">DNA topoisomerase (ATP-hydrolyzing)</fullName>
        <ecNumber evidence="3">5.6.2.2</ecNumber>
    </recommendedName>
</protein>
<feature type="compositionally biased region" description="Low complexity" evidence="8">
    <location>
        <begin position="800"/>
        <end position="838"/>
    </location>
</feature>
<evidence type="ECO:0000256" key="8">
    <source>
        <dbReference type="SAM" id="MobiDB-lite"/>
    </source>
</evidence>
<accession>A0ABS9Q071</accession>
<dbReference type="SMART" id="SM00434">
    <property type="entry name" value="TOP4c"/>
    <property type="match status" value="1"/>
</dbReference>
<dbReference type="PANTHER" id="PTHR43493">
    <property type="entry name" value="DNA GYRASE/TOPOISOMERASE SUBUNIT A"/>
    <property type="match status" value="1"/>
</dbReference>
<name>A0ABS9Q071_9MICO</name>
<evidence type="ECO:0000256" key="7">
    <source>
        <dbReference type="PROSITE-ProRule" id="PRU01384"/>
    </source>
</evidence>
<dbReference type="Gene3D" id="3.90.199.10">
    <property type="entry name" value="Topoisomerase II, domain 5"/>
    <property type="match status" value="1"/>
</dbReference>
<comment type="caution">
    <text evidence="10">The sequence shown here is derived from an EMBL/GenBank/DDBJ whole genome shotgun (WGS) entry which is preliminary data.</text>
</comment>
<dbReference type="CDD" id="cd00187">
    <property type="entry name" value="TOP4c"/>
    <property type="match status" value="1"/>
</dbReference>
<dbReference type="Gene3D" id="2.120.10.90">
    <property type="entry name" value="DNA gyrase/topoisomerase IV, subunit A, C-terminal"/>
    <property type="match status" value="1"/>
</dbReference>
<evidence type="ECO:0000259" key="9">
    <source>
        <dbReference type="PROSITE" id="PS52040"/>
    </source>
</evidence>
<feature type="active site" description="O-(5'-phospho-DNA)-tyrosine intermediate" evidence="7">
    <location>
        <position position="131"/>
    </location>
</feature>
<dbReference type="NCBIfam" id="NF004044">
    <property type="entry name" value="PRK05561.1"/>
    <property type="match status" value="1"/>
</dbReference>
<keyword evidence="5 7" id="KW-0238">DNA-binding</keyword>
<dbReference type="RefSeq" id="WP_239262801.1">
    <property type="nucleotide sequence ID" value="NZ_JAKRCV010000010.1"/>
</dbReference>
<feature type="domain" description="Topo IIA-type catalytic" evidence="9">
    <location>
        <begin position="44"/>
        <end position="510"/>
    </location>
</feature>
<dbReference type="Pfam" id="PF00521">
    <property type="entry name" value="DNA_topoisoIV"/>
    <property type="match status" value="1"/>
</dbReference>
<dbReference type="InterPro" id="IPR035516">
    <property type="entry name" value="Gyrase/topoIV_suA_C"/>
</dbReference>
<dbReference type="SUPFAM" id="SSF101904">
    <property type="entry name" value="GyrA/ParC C-terminal domain-like"/>
    <property type="match status" value="1"/>
</dbReference>
<dbReference type="InterPro" id="IPR050220">
    <property type="entry name" value="Type_II_DNA_Topoisomerases"/>
</dbReference>
<keyword evidence="6 7" id="KW-0413">Isomerase</keyword>
<dbReference type="InterPro" id="IPR013758">
    <property type="entry name" value="Topo_IIA_A/C_ab"/>
</dbReference>
<dbReference type="Gene3D" id="1.10.268.10">
    <property type="entry name" value="Topoisomerase, domain 3"/>
    <property type="match status" value="1"/>
</dbReference>
<dbReference type="InterPro" id="IPR006691">
    <property type="entry name" value="GyrA/parC_rep"/>
</dbReference>
<dbReference type="InterPro" id="IPR002205">
    <property type="entry name" value="Topo_IIA_dom_A"/>
</dbReference>
<proteinExistence type="inferred from homology"/>
<evidence type="ECO:0000256" key="6">
    <source>
        <dbReference type="ARBA" id="ARBA00023235"/>
    </source>
</evidence>